<dbReference type="PROSITE" id="PS51186">
    <property type="entry name" value="GNAT"/>
    <property type="match status" value="1"/>
</dbReference>
<name>A0ABT6N8X7_9FIRM</name>
<evidence type="ECO:0000313" key="3">
    <source>
        <dbReference type="Proteomes" id="UP001158045"/>
    </source>
</evidence>
<feature type="domain" description="N-acetyltransferase" evidence="1">
    <location>
        <begin position="105"/>
        <end position="257"/>
    </location>
</feature>
<evidence type="ECO:0000313" key="2">
    <source>
        <dbReference type="EMBL" id="MDH8676870.1"/>
    </source>
</evidence>
<sequence>MTNKDILKIAMTQSAIDMNCSVKDFTRQGSKVVISSLKEGAKKCYTQKIFCGFVFYGDGLVATVDAAIKPYIEAFMTRHSGFRCFDTPQLIVLNKEFEKYGKSVCHIAEFFLPDMEKQVRINEDITIKIMEGDEISDLYADDRFHMALSYDNVSNKRDVLAVCGYINGELVGIAGASNDSETMWQIGIDVVSSHRKKGVAVTLIKNITDEIIRIGKVPYYCTAWSNIASKRSAINSGYKTAWVEMTAKDTLETMKMIGEEQNYE</sequence>
<proteinExistence type="predicted"/>
<dbReference type="Gene3D" id="3.40.630.30">
    <property type="match status" value="1"/>
</dbReference>
<dbReference type="InterPro" id="IPR016181">
    <property type="entry name" value="Acyl_CoA_acyltransferase"/>
</dbReference>
<organism evidence="2 3">
    <name type="scientific">Fusibacter bizertensis</name>
    <dbReference type="NCBI Taxonomy" id="1488331"/>
    <lineage>
        <taxon>Bacteria</taxon>
        <taxon>Bacillati</taxon>
        <taxon>Bacillota</taxon>
        <taxon>Clostridia</taxon>
        <taxon>Eubacteriales</taxon>
        <taxon>Eubacteriales Family XII. Incertae Sedis</taxon>
        <taxon>Fusibacter</taxon>
    </lineage>
</organism>
<reference evidence="2 3" key="1">
    <citation type="submission" date="2023-04" db="EMBL/GenBank/DDBJ databases">
        <title>Fusibacter bizertensis strain WBS, isolated from littoral bottom sediments of the Arctic seas - biochemical and genomic analysis.</title>
        <authorList>
            <person name="Brioukhanov A.L."/>
        </authorList>
    </citation>
    <scope>NUCLEOTIDE SEQUENCE [LARGE SCALE GENOMIC DNA]</scope>
    <source>
        <strain evidence="2 3">WBS</strain>
    </source>
</reference>
<gene>
    <name evidence="2" type="ORF">QE109_01860</name>
</gene>
<protein>
    <submittedName>
        <fullName evidence="2">GNAT family N-acetyltransferase</fullName>
    </submittedName>
</protein>
<dbReference type="Proteomes" id="UP001158045">
    <property type="component" value="Unassembled WGS sequence"/>
</dbReference>
<dbReference type="RefSeq" id="WP_281092671.1">
    <property type="nucleotide sequence ID" value="NZ_JARYZI010000001.1"/>
</dbReference>
<evidence type="ECO:0000259" key="1">
    <source>
        <dbReference type="PROSITE" id="PS51186"/>
    </source>
</evidence>
<accession>A0ABT6N8X7</accession>
<dbReference type="InterPro" id="IPR000182">
    <property type="entry name" value="GNAT_dom"/>
</dbReference>
<keyword evidence="3" id="KW-1185">Reference proteome</keyword>
<dbReference type="SUPFAM" id="SSF55729">
    <property type="entry name" value="Acyl-CoA N-acyltransferases (Nat)"/>
    <property type="match status" value="1"/>
</dbReference>
<dbReference type="Pfam" id="PF00583">
    <property type="entry name" value="Acetyltransf_1"/>
    <property type="match status" value="1"/>
</dbReference>
<comment type="caution">
    <text evidence="2">The sequence shown here is derived from an EMBL/GenBank/DDBJ whole genome shotgun (WGS) entry which is preliminary data.</text>
</comment>
<dbReference type="EMBL" id="JARYZI010000001">
    <property type="protein sequence ID" value="MDH8676870.1"/>
    <property type="molecule type" value="Genomic_DNA"/>
</dbReference>